<feature type="signal peptide" evidence="2">
    <location>
        <begin position="1"/>
        <end position="22"/>
    </location>
</feature>
<dbReference type="InterPro" id="IPR006020">
    <property type="entry name" value="PTB/PI_dom"/>
</dbReference>
<name>A0A9J7HUJ5_BRAFL</name>
<dbReference type="RefSeq" id="XP_035665995.1">
    <property type="nucleotide sequence ID" value="XM_035810102.1"/>
</dbReference>
<feature type="domain" description="PID" evidence="3">
    <location>
        <begin position="6"/>
        <end position="53"/>
    </location>
</feature>
<sequence length="114" mass="12277">MCGRVWVTLAACHVLHCPGGLAQDVITTIGQAFELRFKDFLKNPPKAVSAPDRLEDPIFEEGESAWGDDPEYYNEIPGKLPPTGGMPPPLPAGPPPGHYQGPSNLRPVMVCTAQ</sequence>
<protein>
    <submittedName>
        <fullName evidence="5">SHC-transforming protein 1-like</fullName>
    </submittedName>
</protein>
<evidence type="ECO:0000313" key="5">
    <source>
        <dbReference type="RefSeq" id="XP_035665995.1"/>
    </source>
</evidence>
<dbReference type="Proteomes" id="UP000001554">
    <property type="component" value="Chromosome 2"/>
</dbReference>
<evidence type="ECO:0000259" key="3">
    <source>
        <dbReference type="PROSITE" id="PS01179"/>
    </source>
</evidence>
<dbReference type="Pfam" id="PF00640">
    <property type="entry name" value="PID"/>
    <property type="match status" value="1"/>
</dbReference>
<feature type="chain" id="PRO_5039927874" evidence="2">
    <location>
        <begin position="23"/>
        <end position="114"/>
    </location>
</feature>
<proteinExistence type="predicted"/>
<dbReference type="OrthoDB" id="9066428at2759"/>
<dbReference type="PROSITE" id="PS01179">
    <property type="entry name" value="PID"/>
    <property type="match status" value="1"/>
</dbReference>
<dbReference type="Gene3D" id="2.30.29.30">
    <property type="entry name" value="Pleckstrin-homology domain (PH domain)/Phosphotyrosine-binding domain (PTB)"/>
    <property type="match status" value="1"/>
</dbReference>
<dbReference type="SUPFAM" id="SSF50729">
    <property type="entry name" value="PH domain-like"/>
    <property type="match status" value="1"/>
</dbReference>
<reference evidence="4" key="1">
    <citation type="journal article" date="2020" name="Nat. Ecol. Evol.">
        <title>Deeply conserved synteny resolves early events in vertebrate evolution.</title>
        <authorList>
            <person name="Simakov O."/>
            <person name="Marletaz F."/>
            <person name="Yue J.X."/>
            <person name="O'Connell B."/>
            <person name="Jenkins J."/>
            <person name="Brandt A."/>
            <person name="Calef R."/>
            <person name="Tung C.H."/>
            <person name="Huang T.K."/>
            <person name="Schmutz J."/>
            <person name="Satoh N."/>
            <person name="Yu J.K."/>
            <person name="Putnam N.H."/>
            <person name="Green R.E."/>
            <person name="Rokhsar D.S."/>
        </authorList>
    </citation>
    <scope>NUCLEOTIDE SEQUENCE [LARGE SCALE GENOMIC DNA]</scope>
    <source>
        <strain evidence="4">S238N-H82</strain>
    </source>
</reference>
<evidence type="ECO:0000256" key="1">
    <source>
        <dbReference type="SAM" id="MobiDB-lite"/>
    </source>
</evidence>
<dbReference type="OMA" id="ACHVLHC"/>
<evidence type="ECO:0000313" key="4">
    <source>
        <dbReference type="Proteomes" id="UP000001554"/>
    </source>
</evidence>
<feature type="compositionally biased region" description="Pro residues" evidence="1">
    <location>
        <begin position="84"/>
        <end position="97"/>
    </location>
</feature>
<gene>
    <name evidence="5" type="primary">LOC118409235</name>
</gene>
<keyword evidence="4" id="KW-1185">Reference proteome</keyword>
<accession>A0A9J7HUJ5</accession>
<dbReference type="GeneID" id="118409235"/>
<keyword evidence="2" id="KW-0732">Signal</keyword>
<dbReference type="InterPro" id="IPR011993">
    <property type="entry name" value="PH-like_dom_sf"/>
</dbReference>
<reference evidence="5" key="2">
    <citation type="submission" date="2025-08" db="UniProtKB">
        <authorList>
            <consortium name="RefSeq"/>
        </authorList>
    </citation>
    <scope>IDENTIFICATION</scope>
    <source>
        <strain evidence="5">S238N-H82</strain>
        <tissue evidence="5">Testes</tissue>
    </source>
</reference>
<dbReference type="AlphaFoldDB" id="A0A9J7HUJ5"/>
<organism evidence="4 5">
    <name type="scientific">Branchiostoma floridae</name>
    <name type="common">Florida lancelet</name>
    <name type="synonym">Amphioxus</name>
    <dbReference type="NCBI Taxonomy" id="7739"/>
    <lineage>
        <taxon>Eukaryota</taxon>
        <taxon>Metazoa</taxon>
        <taxon>Chordata</taxon>
        <taxon>Cephalochordata</taxon>
        <taxon>Leptocardii</taxon>
        <taxon>Amphioxiformes</taxon>
        <taxon>Branchiostomatidae</taxon>
        <taxon>Branchiostoma</taxon>
    </lineage>
</organism>
<feature type="region of interest" description="Disordered" evidence="1">
    <location>
        <begin position="64"/>
        <end position="106"/>
    </location>
</feature>
<dbReference type="KEGG" id="bfo:118409235"/>
<evidence type="ECO:0000256" key="2">
    <source>
        <dbReference type="SAM" id="SignalP"/>
    </source>
</evidence>